<evidence type="ECO:0000313" key="2">
    <source>
        <dbReference type="Proteomes" id="UP000322234"/>
    </source>
</evidence>
<dbReference type="AlphaFoldDB" id="A0A6B0SI41"/>
<gene>
    <name evidence="1" type="ORF">E5288_WYG008302</name>
</gene>
<comment type="caution">
    <text evidence="1">The sequence shown here is derived from an EMBL/GenBank/DDBJ whole genome shotgun (WGS) entry which is preliminary data.</text>
</comment>
<evidence type="ECO:0000313" key="1">
    <source>
        <dbReference type="EMBL" id="MXQ99706.1"/>
    </source>
</evidence>
<accession>A0A6B0SI41</accession>
<dbReference type="Proteomes" id="UP000322234">
    <property type="component" value="Unassembled WGS sequence"/>
</dbReference>
<name>A0A6B0SI41_9CETA</name>
<organism evidence="1 2">
    <name type="scientific">Bos mutus</name>
    <name type="common">wild yak</name>
    <dbReference type="NCBI Taxonomy" id="72004"/>
    <lineage>
        <taxon>Eukaryota</taxon>
        <taxon>Metazoa</taxon>
        <taxon>Chordata</taxon>
        <taxon>Craniata</taxon>
        <taxon>Vertebrata</taxon>
        <taxon>Euteleostomi</taxon>
        <taxon>Mammalia</taxon>
        <taxon>Eutheria</taxon>
        <taxon>Laurasiatheria</taxon>
        <taxon>Artiodactyla</taxon>
        <taxon>Ruminantia</taxon>
        <taxon>Pecora</taxon>
        <taxon>Bovidae</taxon>
        <taxon>Bovinae</taxon>
        <taxon>Bos</taxon>
    </lineage>
</organism>
<protein>
    <submittedName>
        <fullName evidence="1">Uncharacterized protein</fullName>
    </submittedName>
</protein>
<proteinExistence type="predicted"/>
<keyword evidence="2" id="KW-1185">Reference proteome</keyword>
<dbReference type="EMBL" id="VBQZ03000746">
    <property type="protein sequence ID" value="MXQ99706.1"/>
    <property type="molecule type" value="Genomic_DNA"/>
</dbReference>
<sequence>MGSFLSRYLGRWLGTDKAVQSGFPRPWAAGVPLGRGRGQVLLVRHALRGRGRRVQGDSPTLYRSPTRRALVSQAWRSFPSWLLLHHFMGLRFSRHRKTSRKTRPWKRRRPRSRRSLVTIQITLPERTGSVYTSLPSPEKPDVCANETGLRPLTQCQNGERSLDEPHLFDCSETKKRQSPEPRLSAFQPVCRNGVVPAFVPKPGPLRTSSCYGCNSG</sequence>
<reference evidence="1" key="1">
    <citation type="submission" date="2019-10" db="EMBL/GenBank/DDBJ databases">
        <title>The sequence and de novo assembly of the wild yak genome.</title>
        <authorList>
            <person name="Liu Y."/>
        </authorList>
    </citation>
    <scope>NUCLEOTIDE SEQUENCE [LARGE SCALE GENOMIC DNA]</scope>
    <source>
        <strain evidence="1">WY2019</strain>
    </source>
</reference>